<keyword evidence="2" id="KW-0349">Heme</keyword>
<proteinExistence type="predicted"/>
<dbReference type="RefSeq" id="WP_353567130.1">
    <property type="nucleotide sequence ID" value="NZ_BAABRI010000011.1"/>
</dbReference>
<dbReference type="InterPro" id="IPR012292">
    <property type="entry name" value="Globin/Proto"/>
</dbReference>
<dbReference type="SUPFAM" id="SSF46458">
    <property type="entry name" value="Globin-like"/>
    <property type="match status" value="1"/>
</dbReference>
<dbReference type="InterPro" id="IPR009050">
    <property type="entry name" value="Globin-like_sf"/>
</dbReference>
<dbReference type="CDD" id="cd00454">
    <property type="entry name" value="TrHb1_N"/>
    <property type="match status" value="1"/>
</dbReference>
<keyword evidence="6" id="KW-1185">Reference proteome</keyword>
<keyword evidence="4" id="KW-0408">Iron</keyword>
<reference evidence="5 6" key="1">
    <citation type="submission" date="2024-02" db="EMBL/GenBank/DDBJ databases">
        <title>Haloferula sargassicola NBRC 104335.</title>
        <authorList>
            <person name="Ichikawa N."/>
            <person name="Katano-Makiyama Y."/>
            <person name="Hidaka K."/>
        </authorList>
    </citation>
    <scope>NUCLEOTIDE SEQUENCE [LARGE SCALE GENOMIC DNA]</scope>
    <source>
        <strain evidence="5 6">NBRC 104335</strain>
    </source>
</reference>
<dbReference type="InterPro" id="IPR001486">
    <property type="entry name" value="Hemoglobin_trunc"/>
</dbReference>
<gene>
    <name evidence="5" type="primary">glbN</name>
    <name evidence="5" type="ORF">Hsar01_02231</name>
</gene>
<evidence type="ECO:0000313" key="6">
    <source>
        <dbReference type="Proteomes" id="UP001476282"/>
    </source>
</evidence>
<comment type="caution">
    <text evidence="5">The sequence shown here is derived from an EMBL/GenBank/DDBJ whole genome shotgun (WGS) entry which is preliminary data.</text>
</comment>
<accession>A0ABP9UN55</accession>
<keyword evidence="3" id="KW-0479">Metal-binding</keyword>
<evidence type="ECO:0000256" key="3">
    <source>
        <dbReference type="ARBA" id="ARBA00022723"/>
    </source>
</evidence>
<keyword evidence="1" id="KW-0813">Transport</keyword>
<organism evidence="5 6">
    <name type="scientific">Haloferula sargassicola</name>
    <dbReference type="NCBI Taxonomy" id="490096"/>
    <lineage>
        <taxon>Bacteria</taxon>
        <taxon>Pseudomonadati</taxon>
        <taxon>Verrucomicrobiota</taxon>
        <taxon>Verrucomicrobiia</taxon>
        <taxon>Verrucomicrobiales</taxon>
        <taxon>Verrucomicrobiaceae</taxon>
        <taxon>Haloferula</taxon>
    </lineage>
</organism>
<dbReference type="EMBL" id="BAABRI010000011">
    <property type="protein sequence ID" value="GAA5483005.1"/>
    <property type="molecule type" value="Genomic_DNA"/>
</dbReference>
<protein>
    <submittedName>
        <fullName evidence="5">Group 1 truncated hemoglobin GlbN</fullName>
    </submittedName>
</protein>
<sequence length="131" mass="14888">MSQEPDRLYQAIGGEQGIELLVGKFYDRVLRDPKLASFFTHAPMDRLKMMQKEFFSEALGGPLFYSGHSLRQVHAGKGIRRDHLRKFVKHLLATLEEDVPELNLSRQDIDAIYSRIAIEADRITNSVGDSA</sequence>
<dbReference type="Gene3D" id="1.10.490.10">
    <property type="entry name" value="Globins"/>
    <property type="match status" value="1"/>
</dbReference>
<evidence type="ECO:0000256" key="1">
    <source>
        <dbReference type="ARBA" id="ARBA00022448"/>
    </source>
</evidence>
<evidence type="ECO:0000313" key="5">
    <source>
        <dbReference type="EMBL" id="GAA5483005.1"/>
    </source>
</evidence>
<evidence type="ECO:0000256" key="4">
    <source>
        <dbReference type="ARBA" id="ARBA00023004"/>
    </source>
</evidence>
<name>A0ABP9UN55_9BACT</name>
<evidence type="ECO:0000256" key="2">
    <source>
        <dbReference type="ARBA" id="ARBA00022617"/>
    </source>
</evidence>
<dbReference type="Proteomes" id="UP001476282">
    <property type="component" value="Unassembled WGS sequence"/>
</dbReference>
<dbReference type="Pfam" id="PF01152">
    <property type="entry name" value="Bac_globin"/>
    <property type="match status" value="1"/>
</dbReference>